<dbReference type="InterPro" id="IPR009045">
    <property type="entry name" value="Zn_M74/Hedgehog-like"/>
</dbReference>
<evidence type="ECO:0000313" key="1">
    <source>
        <dbReference type="EMBL" id="ASJ25709.1"/>
    </source>
</evidence>
<dbReference type="GeneID" id="92818789"/>
<name>A0A248LMI2_9NEIS</name>
<dbReference type="Proteomes" id="UP000197424">
    <property type="component" value="Chromosome"/>
</dbReference>
<gene>
    <name evidence="1" type="ORF">LHGZ1_2878</name>
</gene>
<dbReference type="InterPro" id="IPR013230">
    <property type="entry name" value="Peptidase_M15A_C"/>
</dbReference>
<accession>A0A248LMI2</accession>
<evidence type="ECO:0000313" key="2">
    <source>
        <dbReference type="Proteomes" id="UP000197424"/>
    </source>
</evidence>
<sequence length="149" mass="16373">MQLSEHFELAEFLVSETAARRGIANEPTPEIIENLRRLCQLVLEPLRVKLARPVVITSGYRSPALNRAIGGSPTSHHMQGRAADLIVPGITPLAVCQAASQLKLPCVQIIHEFGRWTHLSVAISNERTQLLTAKLNQGKTVYEPGLVHV</sequence>
<dbReference type="AlphaFoldDB" id="A0A248LMI2"/>
<dbReference type="EMBL" id="CP022115">
    <property type="protein sequence ID" value="ASJ25709.1"/>
    <property type="molecule type" value="Genomic_DNA"/>
</dbReference>
<dbReference type="Pfam" id="PF08291">
    <property type="entry name" value="Peptidase_M15_3"/>
    <property type="match status" value="1"/>
</dbReference>
<protein>
    <submittedName>
        <fullName evidence="1">Peptidase M15</fullName>
    </submittedName>
</protein>
<dbReference type="Gene3D" id="3.30.1380.10">
    <property type="match status" value="1"/>
</dbReference>
<dbReference type="RefSeq" id="WP_088861465.1">
    <property type="nucleotide sequence ID" value="NZ_CP022115.1"/>
</dbReference>
<dbReference type="SUPFAM" id="SSF55166">
    <property type="entry name" value="Hedgehog/DD-peptidase"/>
    <property type="match status" value="1"/>
</dbReference>
<proteinExistence type="predicted"/>
<organism evidence="1 2">
    <name type="scientific">Laribacter hongkongensis</name>
    <dbReference type="NCBI Taxonomy" id="168471"/>
    <lineage>
        <taxon>Bacteria</taxon>
        <taxon>Pseudomonadati</taxon>
        <taxon>Pseudomonadota</taxon>
        <taxon>Betaproteobacteria</taxon>
        <taxon>Neisseriales</taxon>
        <taxon>Aquaspirillaceae</taxon>
        <taxon>Laribacter</taxon>
    </lineage>
</organism>
<reference evidence="2" key="1">
    <citation type="submission" date="2017-06" db="EMBL/GenBank/DDBJ databases">
        <title>Whole genome sequence of Laribacter hongkongensis LHGZ1.</title>
        <authorList>
            <person name="Chen D."/>
            <person name="Wu H."/>
            <person name="Chen J."/>
        </authorList>
    </citation>
    <scope>NUCLEOTIDE SEQUENCE [LARGE SCALE GENOMIC DNA]</scope>
    <source>
        <strain evidence="2">LHGZ1</strain>
    </source>
</reference>
<dbReference type="OrthoDB" id="5242612at2"/>